<feature type="chain" id="PRO_5026764329" evidence="2">
    <location>
        <begin position="28"/>
        <end position="446"/>
    </location>
</feature>
<gene>
    <name evidence="3" type="ORF">AVDCRST_MAG63-4194</name>
</gene>
<keyword evidence="2" id="KW-0732">Signal</keyword>
<dbReference type="Gene3D" id="2.130.10.10">
    <property type="entry name" value="YVTN repeat-like/Quinoprotein amine dehydrogenase"/>
    <property type="match status" value="2"/>
</dbReference>
<accession>A0A6J4JVT0</accession>
<name>A0A6J4JVT0_9BACT</name>
<dbReference type="SUPFAM" id="SSF50969">
    <property type="entry name" value="YVTN repeat-like/Quinoprotein amine dehydrogenase"/>
    <property type="match status" value="1"/>
</dbReference>
<dbReference type="InterPro" id="IPR015943">
    <property type="entry name" value="WD40/YVTN_repeat-like_dom_sf"/>
</dbReference>
<dbReference type="AlphaFoldDB" id="A0A6J4JVT0"/>
<dbReference type="EMBL" id="CADCTO010000582">
    <property type="protein sequence ID" value="CAA9288954.1"/>
    <property type="molecule type" value="Genomic_DNA"/>
</dbReference>
<protein>
    <submittedName>
        <fullName evidence="3">Uncharacterized protein</fullName>
    </submittedName>
</protein>
<evidence type="ECO:0000256" key="2">
    <source>
        <dbReference type="SAM" id="SignalP"/>
    </source>
</evidence>
<dbReference type="InterPro" id="IPR011044">
    <property type="entry name" value="Quino_amine_DH_bsu"/>
</dbReference>
<evidence type="ECO:0000313" key="3">
    <source>
        <dbReference type="EMBL" id="CAA9288954.1"/>
    </source>
</evidence>
<proteinExistence type="predicted"/>
<dbReference type="InterPro" id="IPR051200">
    <property type="entry name" value="Host-pathogen_enzymatic-act"/>
</dbReference>
<evidence type="ECO:0000256" key="1">
    <source>
        <dbReference type="SAM" id="MobiDB-lite"/>
    </source>
</evidence>
<dbReference type="PANTHER" id="PTHR47197">
    <property type="entry name" value="PROTEIN NIRF"/>
    <property type="match status" value="1"/>
</dbReference>
<organism evidence="3">
    <name type="scientific">uncultured Armatimonadetes bacterium</name>
    <dbReference type="NCBI Taxonomy" id="157466"/>
    <lineage>
        <taxon>Bacteria</taxon>
        <taxon>Bacillati</taxon>
        <taxon>Armatimonadota</taxon>
        <taxon>environmental samples</taxon>
    </lineage>
</organism>
<feature type="signal peptide" evidence="2">
    <location>
        <begin position="1"/>
        <end position="27"/>
    </location>
</feature>
<dbReference type="PANTHER" id="PTHR47197:SF3">
    <property type="entry name" value="DIHYDRO-HEME D1 DEHYDROGENASE"/>
    <property type="match status" value="1"/>
</dbReference>
<feature type="region of interest" description="Disordered" evidence="1">
    <location>
        <begin position="209"/>
        <end position="233"/>
    </location>
</feature>
<reference evidence="3" key="1">
    <citation type="submission" date="2020-02" db="EMBL/GenBank/DDBJ databases">
        <authorList>
            <person name="Meier V. D."/>
        </authorList>
    </citation>
    <scope>NUCLEOTIDE SEQUENCE</scope>
    <source>
        <strain evidence="3">AVDCRST_MAG63</strain>
    </source>
</reference>
<sequence>MRRPTKAGRFRLTTLLLAVAAAGGTAAAEPPRPPTGEKRYLYVGRAAKDRDGFRDLAPSIEVHDIDDGHKLVKVIPLPKNVYALRGICASAATKRLYIAHYGQFKGKTSATGYSAPGGGRLLCLDLATNAVLWEKAYPPSADRMAITPDGTKLYFPAGEERDEDFWVVIDARTGDVLTRVPHTSKPHNTIVSLDGKLAFLQAFGTTSQRIRDTRTNQPVPDENPGDDRTHENGFLSASDRMLAVVDTRSDKVIRRVGPFRECVRPFTINGRGTLVFVTVNDLIGFQVGDVQSGRVLFTAEPPDGTPLDGGRAFRQPPSTDNRIASHGIALTADEKQVYVVDQKHVGLHVFDVSGLPEKPPVWKRFLKTRTGRPDIFGQPGWIMSTIDGRYFYPETCEIVDTRAGKIVGQLVGGDGKPTHSRFALEVVMRNGVPVRVGDQFGVGRVR</sequence>